<feature type="region of interest" description="Disordered" evidence="1">
    <location>
        <begin position="258"/>
        <end position="301"/>
    </location>
</feature>
<dbReference type="EMBL" id="LT607410">
    <property type="protein sequence ID" value="SCF21871.1"/>
    <property type="molecule type" value="Genomic_DNA"/>
</dbReference>
<dbReference type="PANTHER" id="PTHR14136:SF17">
    <property type="entry name" value="BTB_POZ DOMAIN-CONTAINING PROTEIN KCTD9"/>
    <property type="match status" value="1"/>
</dbReference>
<dbReference type="Pfam" id="PF00805">
    <property type="entry name" value="Pentapeptide"/>
    <property type="match status" value="1"/>
</dbReference>
<reference evidence="2 3" key="1">
    <citation type="submission" date="2016-06" db="EMBL/GenBank/DDBJ databases">
        <authorList>
            <person name="Kjaerup R.B."/>
            <person name="Dalgaard T.S."/>
            <person name="Juul-Madsen H.R."/>
        </authorList>
    </citation>
    <scope>NUCLEOTIDE SEQUENCE [LARGE SCALE GENOMIC DNA]</scope>
    <source>
        <strain evidence="2 3">DSM 43821</strain>
    </source>
</reference>
<dbReference type="InterPro" id="IPR001646">
    <property type="entry name" value="5peptide_repeat"/>
</dbReference>
<accession>A0A1C4YNG4</accession>
<feature type="compositionally biased region" description="Basic residues" evidence="1">
    <location>
        <begin position="292"/>
        <end position="301"/>
    </location>
</feature>
<evidence type="ECO:0000313" key="2">
    <source>
        <dbReference type="EMBL" id="SCF21871.1"/>
    </source>
</evidence>
<evidence type="ECO:0000256" key="1">
    <source>
        <dbReference type="SAM" id="MobiDB-lite"/>
    </source>
</evidence>
<proteinExistence type="predicted"/>
<dbReference type="SUPFAM" id="SSF141571">
    <property type="entry name" value="Pentapeptide repeat-like"/>
    <property type="match status" value="1"/>
</dbReference>
<evidence type="ECO:0000313" key="3">
    <source>
        <dbReference type="Proteomes" id="UP000198228"/>
    </source>
</evidence>
<organism evidence="2 3">
    <name type="scientific">Micromonospora purpureochromogenes</name>
    <dbReference type="NCBI Taxonomy" id="47872"/>
    <lineage>
        <taxon>Bacteria</taxon>
        <taxon>Bacillati</taxon>
        <taxon>Actinomycetota</taxon>
        <taxon>Actinomycetes</taxon>
        <taxon>Micromonosporales</taxon>
        <taxon>Micromonosporaceae</taxon>
        <taxon>Micromonospora</taxon>
    </lineage>
</organism>
<sequence length="301" mass="31902">MSETPRGGTELRADCARCVGLCCVAPAFAASADFALDKPAGQPCPNLGADSRCGIHPQLRERGFPGCTVFDCFGAGQHVTQVTFGGRDWRDDPATASAMFATFAVVRPLHELLWYLTEALALTPAGTLHDELRAAVDETRGRTAGGADALRDVDVDAYRGRMNPLLVRASELARAGHDGVDRRGAALLGVDLRGADLVGANLRGACLIGTDLRGVRLRLADLTGADLRGADLRGADLSGALFLHQSQLDAARGDRRTVLPPALRHPPHWSGLGITPVGRPRPGGTHAAARPTARHKRDPRR</sequence>
<dbReference type="AlphaFoldDB" id="A0A1C4YNG4"/>
<dbReference type="Gene3D" id="2.160.20.80">
    <property type="entry name" value="E3 ubiquitin-protein ligase SopA"/>
    <property type="match status" value="1"/>
</dbReference>
<dbReference type="Proteomes" id="UP000198228">
    <property type="component" value="Chromosome I"/>
</dbReference>
<dbReference type="InterPro" id="IPR051082">
    <property type="entry name" value="Pentapeptide-BTB/POZ_domain"/>
</dbReference>
<protein>
    <submittedName>
        <fullName evidence="2">Pentapeptide repeat-containing protein</fullName>
    </submittedName>
</protein>
<name>A0A1C4YNG4_9ACTN</name>
<dbReference type="PANTHER" id="PTHR14136">
    <property type="entry name" value="BTB_POZ DOMAIN-CONTAINING PROTEIN KCTD9"/>
    <property type="match status" value="1"/>
</dbReference>
<gene>
    <name evidence="2" type="ORF">GA0074696_3515</name>
</gene>
<dbReference type="RefSeq" id="WP_157745998.1">
    <property type="nucleotide sequence ID" value="NZ_LT607410.1"/>
</dbReference>